<proteinExistence type="predicted"/>
<keyword evidence="3" id="KW-1185">Reference proteome</keyword>
<accession>A0A917NQ15</accession>
<reference evidence="2" key="1">
    <citation type="journal article" date="2014" name="Int. J. Syst. Evol. Microbiol.">
        <title>Complete genome sequence of Corynebacterium casei LMG S-19264T (=DSM 44701T), isolated from a smear-ripened cheese.</title>
        <authorList>
            <consortium name="US DOE Joint Genome Institute (JGI-PGF)"/>
            <person name="Walter F."/>
            <person name="Albersmeier A."/>
            <person name="Kalinowski J."/>
            <person name="Ruckert C."/>
        </authorList>
    </citation>
    <scope>NUCLEOTIDE SEQUENCE</scope>
    <source>
        <strain evidence="2">CGMCC 1.3617</strain>
    </source>
</reference>
<dbReference type="RefSeq" id="WP_188967091.1">
    <property type="nucleotide sequence ID" value="NZ_BMKW01000005.1"/>
</dbReference>
<dbReference type="EMBL" id="BMKW01000005">
    <property type="protein sequence ID" value="GGJ14240.1"/>
    <property type="molecule type" value="Genomic_DNA"/>
</dbReference>
<gene>
    <name evidence="2" type="ORF">GCM10011320_21860</name>
</gene>
<reference evidence="2" key="2">
    <citation type="submission" date="2020-09" db="EMBL/GenBank/DDBJ databases">
        <authorList>
            <person name="Sun Q."/>
            <person name="Zhou Y."/>
        </authorList>
    </citation>
    <scope>NUCLEOTIDE SEQUENCE</scope>
    <source>
        <strain evidence="2">CGMCC 1.3617</strain>
    </source>
</reference>
<dbReference type="PANTHER" id="PTHR37813:SF1">
    <property type="entry name" value="FELS-2 PROPHAGE PROTEIN"/>
    <property type="match status" value="1"/>
</dbReference>
<feature type="transmembrane region" description="Helical" evidence="1">
    <location>
        <begin position="327"/>
        <end position="350"/>
    </location>
</feature>
<evidence type="ECO:0008006" key="4">
    <source>
        <dbReference type="Google" id="ProtNLM"/>
    </source>
</evidence>
<evidence type="ECO:0000313" key="3">
    <source>
        <dbReference type="Proteomes" id="UP000661507"/>
    </source>
</evidence>
<protein>
    <recommendedName>
        <fullName evidence="4">Phage tail tape measure protein</fullName>
    </recommendedName>
</protein>
<dbReference type="PANTHER" id="PTHR37813">
    <property type="entry name" value="FELS-2 PROPHAGE PROTEIN"/>
    <property type="match status" value="1"/>
</dbReference>
<feature type="transmembrane region" description="Helical" evidence="1">
    <location>
        <begin position="356"/>
        <end position="374"/>
    </location>
</feature>
<comment type="caution">
    <text evidence="2">The sequence shown here is derived from an EMBL/GenBank/DDBJ whole genome shotgun (WGS) entry which is preliminary data.</text>
</comment>
<organism evidence="2 3">
    <name type="scientific">Neoroseomonas lacus</name>
    <dbReference type="NCBI Taxonomy" id="287609"/>
    <lineage>
        <taxon>Bacteria</taxon>
        <taxon>Pseudomonadati</taxon>
        <taxon>Pseudomonadota</taxon>
        <taxon>Alphaproteobacteria</taxon>
        <taxon>Acetobacterales</taxon>
        <taxon>Acetobacteraceae</taxon>
        <taxon>Neoroseomonas</taxon>
    </lineage>
</organism>
<evidence type="ECO:0000256" key="1">
    <source>
        <dbReference type="SAM" id="Phobius"/>
    </source>
</evidence>
<keyword evidence="1" id="KW-0812">Transmembrane</keyword>
<dbReference type="AlphaFoldDB" id="A0A917NQ15"/>
<evidence type="ECO:0000313" key="2">
    <source>
        <dbReference type="EMBL" id="GGJ14240.1"/>
    </source>
</evidence>
<dbReference type="Proteomes" id="UP000661507">
    <property type="component" value="Unassembled WGS sequence"/>
</dbReference>
<keyword evidence="1" id="KW-0472">Membrane</keyword>
<keyword evidence="1" id="KW-1133">Transmembrane helix</keyword>
<name>A0A917NQ15_9PROT</name>
<sequence length="576" mass="59585">MSGTTSRRFEAVISVLDRTGGPLAVIATRLRAIAGMSGMQRISASALGVQRSFAALAGSAARWGAITAGAATAVGIGLVSSMNAAVEAGGALADLSGRLGMSVEDIQSLGFAFEQGGVSGEQFTGAMERLNRGIADVAAGKNRELAGLFSRLGISVRDSNGHVRSAAAILPQLAQAMQRNENGAVRTRIAMTAFGRAGGPLIAVLAQGTAALGEQQQRWRELNGQITGSSVEALDAVGDGMNEVHHSLLGVRDAIAVQLAPVLAPLFSQLATWVASNRDLIATNVTGWIEGVVGWLRQIDFGQVREGLAQFLTVAERVFNAIDGWRGVIIGVVAVITGPLLLAITTLTAALLTNPIGAAVAAIAAAAALIYLHWDGIVGFFQGIWEGITAGWDRFVNSEQMQETQRVFAAIARGIMAVWEPLEGFFSGLWSGIASAFTAGWALIGPIVRAVIAGAEALASLLPGGGTNPAFSPEAQAERAQNFGGRGALGGFYDGPALDPDTGEPAFQRQGSRAPLQPLYRQQSSGGAAASPPQGEVRLHMTFDNVPQGARVQAETRGTGVQSPELDVGYATMGAI</sequence>